<evidence type="ECO:0000313" key="3">
    <source>
        <dbReference type="RefSeq" id="XP_009796719.1"/>
    </source>
</evidence>
<dbReference type="InterPro" id="IPR005162">
    <property type="entry name" value="Retrotrans_gag_dom"/>
</dbReference>
<keyword evidence="2" id="KW-1185">Reference proteome</keyword>
<dbReference type="GeneID" id="104243257"/>
<dbReference type="PANTHER" id="PTHR33223:SF11">
    <property type="entry name" value="ELEMENT PROTEIN, PUTATIVE-RELATED"/>
    <property type="match status" value="1"/>
</dbReference>
<dbReference type="Proteomes" id="UP000189701">
    <property type="component" value="Unplaced"/>
</dbReference>
<evidence type="ECO:0000313" key="2">
    <source>
        <dbReference type="Proteomes" id="UP000189701"/>
    </source>
</evidence>
<feature type="domain" description="Retrotransposon gag" evidence="1">
    <location>
        <begin position="28"/>
        <end position="111"/>
    </location>
</feature>
<protein>
    <submittedName>
        <fullName evidence="3">Uncharacterized protein LOC104243257</fullName>
    </submittedName>
</protein>
<reference evidence="2" key="1">
    <citation type="journal article" date="2013" name="Genome Biol.">
        <title>Reference genomes and transcriptomes of Nicotiana sylvestris and Nicotiana tomentosiformis.</title>
        <authorList>
            <person name="Sierro N."/>
            <person name="Battey J.N."/>
            <person name="Ouadi S."/>
            <person name="Bovet L."/>
            <person name="Goepfert S."/>
            <person name="Bakaher N."/>
            <person name="Peitsch M.C."/>
            <person name="Ivanov N.V."/>
        </authorList>
    </citation>
    <scope>NUCLEOTIDE SEQUENCE [LARGE SCALE GENOMIC DNA]</scope>
</reference>
<dbReference type="Pfam" id="PF03732">
    <property type="entry name" value="Retrotrans_gag"/>
    <property type="match status" value="1"/>
</dbReference>
<name>A0A1U7YBU0_NICSY</name>
<accession>A0A1U7YBU0</accession>
<reference evidence="3" key="2">
    <citation type="submission" date="2025-08" db="UniProtKB">
        <authorList>
            <consortium name="RefSeq"/>
        </authorList>
    </citation>
    <scope>IDENTIFICATION</scope>
    <source>
        <tissue evidence="3">Leaf</tissue>
    </source>
</reference>
<organism evidence="2 3">
    <name type="scientific">Nicotiana sylvestris</name>
    <name type="common">Wood tobacco</name>
    <name type="synonym">South American tobacco</name>
    <dbReference type="NCBI Taxonomy" id="4096"/>
    <lineage>
        <taxon>Eukaryota</taxon>
        <taxon>Viridiplantae</taxon>
        <taxon>Streptophyta</taxon>
        <taxon>Embryophyta</taxon>
        <taxon>Tracheophyta</taxon>
        <taxon>Spermatophyta</taxon>
        <taxon>Magnoliopsida</taxon>
        <taxon>eudicotyledons</taxon>
        <taxon>Gunneridae</taxon>
        <taxon>Pentapetalae</taxon>
        <taxon>asterids</taxon>
        <taxon>lamiids</taxon>
        <taxon>Solanales</taxon>
        <taxon>Solanaceae</taxon>
        <taxon>Nicotianoideae</taxon>
        <taxon>Nicotianeae</taxon>
        <taxon>Nicotiana</taxon>
    </lineage>
</organism>
<sequence length="437" mass="50202">MVVKGNDLAPHEIGSVLLKKFGETLMKGALIWYLLLSEHSIDSFEMLVDSFIKAYARDRKVHALKANIFRIAQGEFELLQEFVTIFQKERMLLPAVPDEWAAEAFTKGLNPRSSNNSPKLKESLLEFQATTWQDVHNWYESKIRIEDDQLRFSASAKGWDGEKNKEKSKDDFNTDLLSSIGWFSPPIGELIAAGIIGHKGQGDISIVELVLDMSNIREARFSKLMRSDPDQRYPNLWCKHNRTNVHRTGDCQHLCEEVEILLKNGHLREFLIDRAKNNHGRNRNNAKPSKERDDPPCLTINMIFGGNEINSVTFLEAKKTKVSVTHTKRFRVVTEDDITFTEKDVDGLLLPHNDVWEVQPILLVKSAGISQANWKYHSDHKTPSRIQFGKCYNPRRDIASHESRGVMKIPFFEVVDDNMGYNIILERPWLHEIKVVP</sequence>
<gene>
    <name evidence="3" type="primary">LOC104243257</name>
</gene>
<dbReference type="PANTHER" id="PTHR33223">
    <property type="entry name" value="CCHC-TYPE DOMAIN-CONTAINING PROTEIN"/>
    <property type="match status" value="1"/>
</dbReference>
<dbReference type="RefSeq" id="XP_009796719.1">
    <property type="nucleotide sequence ID" value="XM_009798417.1"/>
</dbReference>
<evidence type="ECO:0000259" key="1">
    <source>
        <dbReference type="Pfam" id="PF03732"/>
    </source>
</evidence>
<dbReference type="AlphaFoldDB" id="A0A1U7YBU0"/>
<proteinExistence type="predicted"/>
<dbReference type="KEGG" id="nsy:104243257"/>